<evidence type="ECO:0000256" key="4">
    <source>
        <dbReference type="ARBA" id="ARBA00022553"/>
    </source>
</evidence>
<evidence type="ECO:0000256" key="7">
    <source>
        <dbReference type="ARBA" id="ARBA00022777"/>
    </source>
</evidence>
<dbReference type="InterPro" id="IPR003594">
    <property type="entry name" value="HATPase_dom"/>
</dbReference>
<evidence type="ECO:0000259" key="12">
    <source>
        <dbReference type="PROSITE" id="PS50109"/>
    </source>
</evidence>
<organism evidence="14 15">
    <name type="scientific">Kaustia mangrovi</name>
    <dbReference type="NCBI Taxonomy" id="2593653"/>
    <lineage>
        <taxon>Bacteria</taxon>
        <taxon>Pseudomonadati</taxon>
        <taxon>Pseudomonadota</taxon>
        <taxon>Alphaproteobacteria</taxon>
        <taxon>Hyphomicrobiales</taxon>
        <taxon>Parvibaculaceae</taxon>
        <taxon>Kaustia</taxon>
    </lineage>
</organism>
<evidence type="ECO:0000259" key="13">
    <source>
        <dbReference type="PROSITE" id="PS50885"/>
    </source>
</evidence>
<dbReference type="InterPro" id="IPR050428">
    <property type="entry name" value="TCS_sensor_his_kinase"/>
</dbReference>
<keyword evidence="4" id="KW-0597">Phosphoprotein</keyword>
<name>A0A7S8C238_9HYPH</name>
<dbReference type="PROSITE" id="PS50885">
    <property type="entry name" value="HAMP"/>
    <property type="match status" value="1"/>
</dbReference>
<evidence type="ECO:0000256" key="11">
    <source>
        <dbReference type="SAM" id="Phobius"/>
    </source>
</evidence>
<feature type="domain" description="Histidine kinase" evidence="12">
    <location>
        <begin position="252"/>
        <end position="458"/>
    </location>
</feature>
<keyword evidence="8 11" id="KW-1133">Transmembrane helix</keyword>
<keyword evidence="15" id="KW-1185">Reference proteome</keyword>
<dbReference type="PANTHER" id="PTHR45436">
    <property type="entry name" value="SENSOR HISTIDINE KINASE YKOH"/>
    <property type="match status" value="1"/>
</dbReference>
<proteinExistence type="predicted"/>
<evidence type="ECO:0000256" key="10">
    <source>
        <dbReference type="ARBA" id="ARBA00023136"/>
    </source>
</evidence>
<dbReference type="PROSITE" id="PS50109">
    <property type="entry name" value="HIS_KIN"/>
    <property type="match status" value="1"/>
</dbReference>
<accession>A0A7S8C238</accession>
<dbReference type="GO" id="GO:0005886">
    <property type="term" value="C:plasma membrane"/>
    <property type="evidence" value="ECO:0007669"/>
    <property type="project" value="TreeGrafter"/>
</dbReference>
<dbReference type="PANTHER" id="PTHR45436:SF5">
    <property type="entry name" value="SENSOR HISTIDINE KINASE TRCS"/>
    <property type="match status" value="1"/>
</dbReference>
<dbReference type="InterPro" id="IPR003660">
    <property type="entry name" value="HAMP_dom"/>
</dbReference>
<feature type="transmembrane region" description="Helical" evidence="11">
    <location>
        <begin position="6"/>
        <end position="29"/>
    </location>
</feature>
<dbReference type="RefSeq" id="WP_213163207.1">
    <property type="nucleotide sequence ID" value="NZ_CP058214.1"/>
</dbReference>
<evidence type="ECO:0000256" key="8">
    <source>
        <dbReference type="ARBA" id="ARBA00022989"/>
    </source>
</evidence>
<keyword evidence="9" id="KW-0902">Two-component regulatory system</keyword>
<evidence type="ECO:0000313" key="14">
    <source>
        <dbReference type="EMBL" id="QPC41980.1"/>
    </source>
</evidence>
<dbReference type="Proteomes" id="UP000593594">
    <property type="component" value="Chromosome"/>
</dbReference>
<dbReference type="InterPro" id="IPR004358">
    <property type="entry name" value="Sig_transdc_His_kin-like_C"/>
</dbReference>
<dbReference type="InterPro" id="IPR005467">
    <property type="entry name" value="His_kinase_dom"/>
</dbReference>
<keyword evidence="7 14" id="KW-0418">Kinase</keyword>
<dbReference type="GO" id="GO:0004673">
    <property type="term" value="F:protein histidine kinase activity"/>
    <property type="evidence" value="ECO:0007669"/>
    <property type="project" value="UniProtKB-EC"/>
</dbReference>
<evidence type="ECO:0000256" key="3">
    <source>
        <dbReference type="ARBA" id="ARBA00012438"/>
    </source>
</evidence>
<dbReference type="PRINTS" id="PR00344">
    <property type="entry name" value="BCTRLSENSOR"/>
</dbReference>
<dbReference type="SUPFAM" id="SSF55874">
    <property type="entry name" value="ATPase domain of HSP90 chaperone/DNA topoisomerase II/histidine kinase"/>
    <property type="match status" value="1"/>
</dbReference>
<gene>
    <name evidence="14" type="ORF">HW532_04180</name>
</gene>
<comment type="subcellular location">
    <subcellularLocation>
        <location evidence="2">Membrane</location>
    </subcellularLocation>
</comment>
<feature type="transmembrane region" description="Helical" evidence="11">
    <location>
        <begin position="173"/>
        <end position="197"/>
    </location>
</feature>
<dbReference type="EMBL" id="CP058214">
    <property type="protein sequence ID" value="QPC41980.1"/>
    <property type="molecule type" value="Genomic_DNA"/>
</dbReference>
<evidence type="ECO:0000313" key="15">
    <source>
        <dbReference type="Proteomes" id="UP000593594"/>
    </source>
</evidence>
<dbReference type="Pfam" id="PF02518">
    <property type="entry name" value="HATPase_c"/>
    <property type="match status" value="1"/>
</dbReference>
<sequence>MRLNSLAFRLIASAAVVSIVILVAAGILLSTLFQTALERNFDARLRAVLDGLLATVELDRDGRLKLTETLADSRFSLPLSGWYWQVSSTGEGERQLLTSDSLLEQRLTLPDDVLSGPDVHGVSHFFLRDEDGHRLRALEQKYELFGSRKVFSFTVAGNYDELKAEVHAFTQTLVTVLVVLGLGLVAAIFVQVQFGLWPIRHLQRRISAIRDGRADRIDGHYPVEIDTVAREIDALIQSNTEVVERARTQVGNLAHALKTPLSVLANEAAATPGPLAGTVLAQMQVMRDQVNLYLDRARRAARAQTLGAATDVKPVVEAIARTLQRINAERDIAVEIDCADGTRFRGEQQDLEEMVGNLLDNAFKWAERRVEVRVSESGDKAGRRAWLTLVVGDDGPGLPSGRRHEALKRGHRLDETKPGSGLGLSIVSETAGMYEGGIVLDRSPLGGLQVTLRLPAVG</sequence>
<keyword evidence="5" id="KW-0808">Transferase</keyword>
<evidence type="ECO:0000256" key="1">
    <source>
        <dbReference type="ARBA" id="ARBA00000085"/>
    </source>
</evidence>
<keyword evidence="6 11" id="KW-0812">Transmembrane</keyword>
<reference evidence="14 15" key="1">
    <citation type="submission" date="2020-06" db="EMBL/GenBank/DDBJ databases">
        <title>Genome sequence of 2 isolates from Red Sea Mangroves.</title>
        <authorList>
            <person name="Sefrji F."/>
            <person name="Michoud G."/>
            <person name="Merlino G."/>
            <person name="Daffonchio D."/>
        </authorList>
    </citation>
    <scope>NUCLEOTIDE SEQUENCE [LARGE SCALE GENOMIC DNA]</scope>
    <source>
        <strain evidence="14 15">R1DC25</strain>
    </source>
</reference>
<dbReference type="InterPro" id="IPR036890">
    <property type="entry name" value="HATPase_C_sf"/>
</dbReference>
<dbReference type="GO" id="GO:0000160">
    <property type="term" value="P:phosphorelay signal transduction system"/>
    <property type="evidence" value="ECO:0007669"/>
    <property type="project" value="UniProtKB-KW"/>
</dbReference>
<evidence type="ECO:0000256" key="5">
    <source>
        <dbReference type="ARBA" id="ARBA00022679"/>
    </source>
</evidence>
<dbReference type="EC" id="2.7.13.3" evidence="3"/>
<feature type="domain" description="HAMP" evidence="13">
    <location>
        <begin position="193"/>
        <end position="244"/>
    </location>
</feature>
<evidence type="ECO:0000256" key="2">
    <source>
        <dbReference type="ARBA" id="ARBA00004370"/>
    </source>
</evidence>
<protein>
    <recommendedName>
        <fullName evidence="3">histidine kinase</fullName>
        <ecNumber evidence="3">2.7.13.3</ecNumber>
    </recommendedName>
</protein>
<dbReference type="Gene3D" id="3.30.565.10">
    <property type="entry name" value="Histidine kinase-like ATPase, C-terminal domain"/>
    <property type="match status" value="1"/>
</dbReference>
<evidence type="ECO:0000256" key="6">
    <source>
        <dbReference type="ARBA" id="ARBA00022692"/>
    </source>
</evidence>
<comment type="catalytic activity">
    <reaction evidence="1">
        <text>ATP + protein L-histidine = ADP + protein N-phospho-L-histidine.</text>
        <dbReference type="EC" id="2.7.13.3"/>
    </reaction>
</comment>
<evidence type="ECO:0000256" key="9">
    <source>
        <dbReference type="ARBA" id="ARBA00023012"/>
    </source>
</evidence>
<keyword evidence="10 11" id="KW-0472">Membrane</keyword>
<dbReference type="SMART" id="SM00387">
    <property type="entry name" value="HATPase_c"/>
    <property type="match status" value="1"/>
</dbReference>
<dbReference type="KEGG" id="kmn:HW532_04180"/>
<dbReference type="AlphaFoldDB" id="A0A7S8C238"/>